<dbReference type="Pfam" id="PF03466">
    <property type="entry name" value="LysR_substrate"/>
    <property type="match status" value="1"/>
</dbReference>
<name>A0ABW0LHU6_9BACI</name>
<dbReference type="Gene3D" id="3.40.190.290">
    <property type="match status" value="1"/>
</dbReference>
<evidence type="ECO:0000256" key="1">
    <source>
        <dbReference type="ARBA" id="ARBA00009437"/>
    </source>
</evidence>
<dbReference type="Proteomes" id="UP001596147">
    <property type="component" value="Unassembled WGS sequence"/>
</dbReference>
<evidence type="ECO:0000313" key="7">
    <source>
        <dbReference type="Proteomes" id="UP001596147"/>
    </source>
</evidence>
<keyword evidence="7" id="KW-1185">Reference proteome</keyword>
<dbReference type="PANTHER" id="PTHR30126">
    <property type="entry name" value="HTH-TYPE TRANSCRIPTIONAL REGULATOR"/>
    <property type="match status" value="1"/>
</dbReference>
<evidence type="ECO:0000256" key="3">
    <source>
        <dbReference type="ARBA" id="ARBA00023125"/>
    </source>
</evidence>
<keyword evidence="4" id="KW-0804">Transcription</keyword>
<dbReference type="SUPFAM" id="SSF46785">
    <property type="entry name" value="Winged helix' DNA-binding domain"/>
    <property type="match status" value="1"/>
</dbReference>
<accession>A0ABW0LHU6</accession>
<dbReference type="PROSITE" id="PS50931">
    <property type="entry name" value="HTH_LYSR"/>
    <property type="match status" value="1"/>
</dbReference>
<proteinExistence type="inferred from homology"/>
<gene>
    <name evidence="6" type="ORF">ACFPM4_04940</name>
</gene>
<evidence type="ECO:0000256" key="4">
    <source>
        <dbReference type="ARBA" id="ARBA00023163"/>
    </source>
</evidence>
<feature type="domain" description="HTH lysR-type" evidence="5">
    <location>
        <begin position="1"/>
        <end position="57"/>
    </location>
</feature>
<protein>
    <submittedName>
        <fullName evidence="6">LysR family transcriptional regulator</fullName>
    </submittedName>
</protein>
<evidence type="ECO:0000313" key="6">
    <source>
        <dbReference type="EMBL" id="MFC5464101.1"/>
    </source>
</evidence>
<dbReference type="Pfam" id="PF00126">
    <property type="entry name" value="HTH_1"/>
    <property type="match status" value="1"/>
</dbReference>
<dbReference type="RefSeq" id="WP_382348438.1">
    <property type="nucleotide sequence ID" value="NZ_JBHSMC010000003.1"/>
</dbReference>
<evidence type="ECO:0000256" key="2">
    <source>
        <dbReference type="ARBA" id="ARBA00023015"/>
    </source>
</evidence>
<keyword evidence="3" id="KW-0238">DNA-binding</keyword>
<comment type="caution">
    <text evidence="6">The sequence shown here is derived from an EMBL/GenBank/DDBJ whole genome shotgun (WGS) entry which is preliminary data.</text>
</comment>
<dbReference type="PRINTS" id="PR00039">
    <property type="entry name" value="HTHLYSR"/>
</dbReference>
<evidence type="ECO:0000259" key="5">
    <source>
        <dbReference type="PROSITE" id="PS50931"/>
    </source>
</evidence>
<dbReference type="InterPro" id="IPR036388">
    <property type="entry name" value="WH-like_DNA-bd_sf"/>
</dbReference>
<dbReference type="EMBL" id="JBHSMC010000003">
    <property type="protein sequence ID" value="MFC5464101.1"/>
    <property type="molecule type" value="Genomic_DNA"/>
</dbReference>
<sequence length="290" mass="32482">MDLRTIKTFQTIVKCGSFQQAAEQLNYAQSTVTTQIKKLENDLGVTLLERGNHLQLTEAGRLLYEKGELLLRSFDHVKQSMTELVEGEAGILRIGVMEPMASYRLPVLLTMFSKQFPKVQISLQIHGSSVLADMVEKEEIDIAICAAPDIYRDTEFDPIFSEKVALLIPETHRLSKVEHVKLVDLYNEKLLITNSTCPFRGNFERKLLESGIIPSYGMEVSNLMALKYYVQAGFGAAIVPLITIQPPPVGTVMKHIMDFPSGLTVGSLRKVNNQQSKFVHQLLTILKSNS</sequence>
<dbReference type="PANTHER" id="PTHR30126:SF40">
    <property type="entry name" value="HTH-TYPE TRANSCRIPTIONAL REGULATOR GLTR"/>
    <property type="match status" value="1"/>
</dbReference>
<dbReference type="CDD" id="cd05466">
    <property type="entry name" value="PBP2_LTTR_substrate"/>
    <property type="match status" value="1"/>
</dbReference>
<reference evidence="7" key="1">
    <citation type="journal article" date="2019" name="Int. J. Syst. Evol. Microbiol.">
        <title>The Global Catalogue of Microorganisms (GCM) 10K type strain sequencing project: providing services to taxonomists for standard genome sequencing and annotation.</title>
        <authorList>
            <consortium name="The Broad Institute Genomics Platform"/>
            <consortium name="The Broad Institute Genome Sequencing Center for Infectious Disease"/>
            <person name="Wu L."/>
            <person name="Ma J."/>
        </authorList>
    </citation>
    <scope>NUCLEOTIDE SEQUENCE [LARGE SCALE GENOMIC DNA]</scope>
    <source>
        <strain evidence="7">CGMCC 1.12237</strain>
    </source>
</reference>
<dbReference type="Gene3D" id="1.10.10.10">
    <property type="entry name" value="Winged helix-like DNA-binding domain superfamily/Winged helix DNA-binding domain"/>
    <property type="match status" value="1"/>
</dbReference>
<dbReference type="InterPro" id="IPR036390">
    <property type="entry name" value="WH_DNA-bd_sf"/>
</dbReference>
<organism evidence="6 7">
    <name type="scientific">Lederbergia graminis</name>
    <dbReference type="NCBI Taxonomy" id="735518"/>
    <lineage>
        <taxon>Bacteria</taxon>
        <taxon>Bacillati</taxon>
        <taxon>Bacillota</taxon>
        <taxon>Bacilli</taxon>
        <taxon>Bacillales</taxon>
        <taxon>Bacillaceae</taxon>
        <taxon>Lederbergia</taxon>
    </lineage>
</organism>
<dbReference type="InterPro" id="IPR005119">
    <property type="entry name" value="LysR_subst-bd"/>
</dbReference>
<dbReference type="InterPro" id="IPR000847">
    <property type="entry name" value="LysR_HTH_N"/>
</dbReference>
<keyword evidence="2" id="KW-0805">Transcription regulation</keyword>
<comment type="similarity">
    <text evidence="1">Belongs to the LysR transcriptional regulatory family.</text>
</comment>
<dbReference type="SUPFAM" id="SSF53850">
    <property type="entry name" value="Periplasmic binding protein-like II"/>
    <property type="match status" value="1"/>
</dbReference>